<evidence type="ECO:0000313" key="2">
    <source>
        <dbReference type="EMBL" id="MBM9509021.1"/>
    </source>
</evidence>
<evidence type="ECO:0000256" key="1">
    <source>
        <dbReference type="SAM" id="MobiDB-lite"/>
    </source>
</evidence>
<name>A0ABS2U2P3_9ACTN</name>
<gene>
    <name evidence="2" type="ORF">ITX44_31655</name>
</gene>
<sequence length="237" mass="22475">MTRIIRTTRTTGGAGANALRAGLTVAAFAASGALVLTACSSSSGSSSSASASGSPAATASASASGNRGQAMTAYRDCLSQHGLKLPSFAPRSPGARPSGSPGAGRGFGGGGFGGGGRGFGGGGFPGFGGASPDAATQKALDACKSLQPQFSGRGGAGGANSSAFKAFTSCLKDHGVVLPTPSPGATNGAGRPGGGFGFRGLNTSDPKTAKAYDACKVLLPQRSPGSGAGAPSPSATT</sequence>
<feature type="compositionally biased region" description="Low complexity" evidence="1">
    <location>
        <begin position="89"/>
        <end position="100"/>
    </location>
</feature>
<feature type="region of interest" description="Disordered" evidence="1">
    <location>
        <begin position="181"/>
        <end position="202"/>
    </location>
</feature>
<accession>A0ABS2U2P3</accession>
<dbReference type="EMBL" id="JADKYB010000022">
    <property type="protein sequence ID" value="MBM9509021.1"/>
    <property type="molecule type" value="Genomic_DNA"/>
</dbReference>
<proteinExistence type="predicted"/>
<evidence type="ECO:0000313" key="3">
    <source>
        <dbReference type="Proteomes" id="UP000749040"/>
    </source>
</evidence>
<dbReference type="RefSeq" id="WP_205361617.1">
    <property type="nucleotide sequence ID" value="NZ_JADKYB010000022.1"/>
</dbReference>
<comment type="caution">
    <text evidence="2">The sequence shown here is derived from an EMBL/GenBank/DDBJ whole genome shotgun (WGS) entry which is preliminary data.</text>
</comment>
<reference evidence="2 3" key="1">
    <citation type="submission" date="2021-01" db="EMBL/GenBank/DDBJ databases">
        <title>Streptomyces acididurans sp. nov., isolated from a peat swamp forest soil.</title>
        <authorList>
            <person name="Chantavorakit T."/>
            <person name="Duangmal K."/>
        </authorList>
    </citation>
    <scope>NUCLEOTIDE SEQUENCE [LARGE SCALE GENOMIC DNA]</scope>
    <source>
        <strain evidence="2 3">KK5PA1</strain>
    </source>
</reference>
<dbReference type="Proteomes" id="UP000749040">
    <property type="component" value="Unassembled WGS sequence"/>
</dbReference>
<feature type="region of interest" description="Disordered" evidence="1">
    <location>
        <begin position="45"/>
        <end position="65"/>
    </location>
</feature>
<feature type="compositionally biased region" description="Gly residues" evidence="1">
    <location>
        <begin position="101"/>
        <end position="114"/>
    </location>
</feature>
<keyword evidence="3" id="KW-1185">Reference proteome</keyword>
<protein>
    <submittedName>
        <fullName evidence="2">Uncharacterized protein</fullName>
    </submittedName>
</protein>
<organism evidence="2 3">
    <name type="scientific">Actinacidiphila acididurans</name>
    <dbReference type="NCBI Taxonomy" id="2784346"/>
    <lineage>
        <taxon>Bacteria</taxon>
        <taxon>Bacillati</taxon>
        <taxon>Actinomycetota</taxon>
        <taxon>Actinomycetes</taxon>
        <taxon>Kitasatosporales</taxon>
        <taxon>Streptomycetaceae</taxon>
        <taxon>Actinacidiphila</taxon>
    </lineage>
</organism>
<feature type="region of interest" description="Disordered" evidence="1">
    <location>
        <begin position="85"/>
        <end position="114"/>
    </location>
</feature>